<feature type="domain" description="Phosphomannose isomerase type I catalytic" evidence="9">
    <location>
        <begin position="3"/>
        <end position="144"/>
    </location>
</feature>
<dbReference type="InterPro" id="IPR046457">
    <property type="entry name" value="PMI_typeI_cat"/>
</dbReference>
<dbReference type="Gene3D" id="1.10.441.10">
    <property type="entry name" value="Phosphomannose Isomerase, domain 2"/>
    <property type="match status" value="1"/>
</dbReference>
<dbReference type="GO" id="GO:0005829">
    <property type="term" value="C:cytosol"/>
    <property type="evidence" value="ECO:0007669"/>
    <property type="project" value="TreeGrafter"/>
</dbReference>
<dbReference type="Gene3D" id="2.60.120.10">
    <property type="entry name" value="Jelly Rolls"/>
    <property type="match status" value="2"/>
</dbReference>
<evidence type="ECO:0000256" key="7">
    <source>
        <dbReference type="PIRSR" id="PIRSR001480-1"/>
    </source>
</evidence>
<dbReference type="InterPro" id="IPR016305">
    <property type="entry name" value="Mannose-6-P_Isomerase"/>
</dbReference>
<dbReference type="GO" id="GO:0004476">
    <property type="term" value="F:mannose-6-phosphate isomerase activity"/>
    <property type="evidence" value="ECO:0007669"/>
    <property type="project" value="UniProtKB-EC"/>
</dbReference>
<feature type="binding site" evidence="8">
    <location>
        <position position="257"/>
    </location>
    <ligand>
        <name>Zn(2+)</name>
        <dbReference type="ChEBI" id="CHEBI:29105"/>
    </ligand>
</feature>
<dbReference type="InterPro" id="IPR001250">
    <property type="entry name" value="Man6P_Isoase-1"/>
</dbReference>
<dbReference type="EMBL" id="MVCE01000002">
    <property type="protein sequence ID" value="PGF35291.1"/>
    <property type="molecule type" value="Genomic_DNA"/>
</dbReference>
<dbReference type="RefSeq" id="WP_002515893.1">
    <property type="nucleotide sequence ID" value="NZ_AP019664.1"/>
</dbReference>
<dbReference type="PRINTS" id="PR00714">
    <property type="entry name" value="MAN6PISMRASE"/>
</dbReference>
<evidence type="ECO:0000259" key="9">
    <source>
        <dbReference type="Pfam" id="PF20511"/>
    </source>
</evidence>
<dbReference type="PANTHER" id="PTHR10309">
    <property type="entry name" value="MANNOSE-6-PHOSPHATE ISOMERASE"/>
    <property type="match status" value="1"/>
</dbReference>
<evidence type="ECO:0000313" key="13">
    <source>
        <dbReference type="Proteomes" id="UP000256621"/>
    </source>
</evidence>
<dbReference type="Pfam" id="PF20511">
    <property type="entry name" value="PMI_typeI_cat"/>
    <property type="match status" value="1"/>
</dbReference>
<evidence type="ECO:0000256" key="5">
    <source>
        <dbReference type="ARBA" id="ARBA00022833"/>
    </source>
</evidence>
<evidence type="ECO:0000256" key="2">
    <source>
        <dbReference type="ARBA" id="ARBA00010772"/>
    </source>
</evidence>
<evidence type="ECO:0000256" key="8">
    <source>
        <dbReference type="PIRSR" id="PIRSR001480-2"/>
    </source>
</evidence>
<dbReference type="OMA" id="DIGLFCG"/>
<dbReference type="OrthoDB" id="9792649at2"/>
<dbReference type="Proteomes" id="UP000226191">
    <property type="component" value="Unassembled WGS sequence"/>
</dbReference>
<dbReference type="Proteomes" id="UP000256621">
    <property type="component" value="Chromosome"/>
</dbReference>
<evidence type="ECO:0000313" key="10">
    <source>
        <dbReference type="EMBL" id="AXM07072.1"/>
    </source>
</evidence>
<dbReference type="EMBL" id="CP031442">
    <property type="protein sequence ID" value="AXM07072.1"/>
    <property type="molecule type" value="Genomic_DNA"/>
</dbReference>
<evidence type="ECO:0000256" key="3">
    <source>
        <dbReference type="ARBA" id="ARBA00011956"/>
    </source>
</evidence>
<keyword evidence="5 8" id="KW-0862">Zinc</keyword>
<evidence type="ECO:0000256" key="1">
    <source>
        <dbReference type="ARBA" id="ARBA00000757"/>
    </source>
</evidence>
<proteinExistence type="inferred from homology"/>
<dbReference type="PIRSF" id="PIRSF001480">
    <property type="entry name" value="Mannose-6-phosphate_isomerase"/>
    <property type="match status" value="1"/>
</dbReference>
<feature type="binding site" evidence="8">
    <location>
        <position position="94"/>
    </location>
    <ligand>
        <name>Zn(2+)</name>
        <dbReference type="ChEBI" id="CHEBI:29105"/>
    </ligand>
</feature>
<dbReference type="InterPro" id="IPR014710">
    <property type="entry name" value="RmlC-like_jellyroll"/>
</dbReference>
<accession>A0A2B7IDE3</accession>
<dbReference type="PANTHER" id="PTHR10309:SF0">
    <property type="entry name" value="MANNOSE-6-PHOSPHATE ISOMERASE"/>
    <property type="match status" value="1"/>
</dbReference>
<comment type="cofactor">
    <cofactor evidence="8">
        <name>Zn(2+)</name>
        <dbReference type="ChEBI" id="CHEBI:29105"/>
    </cofactor>
    <text evidence="8">Binds 1 zinc ion per subunit.</text>
</comment>
<evidence type="ECO:0000256" key="4">
    <source>
        <dbReference type="ARBA" id="ARBA00022723"/>
    </source>
</evidence>
<reference evidence="11 12" key="1">
    <citation type="submission" date="2017-02" db="EMBL/GenBank/DDBJ databases">
        <title>Prevalence of linear plasmids in Cutibacterium acnes isolates obtained from cancerous prostatic tissue.</title>
        <authorList>
            <person name="Davidsson S."/>
            <person name="Bruggemann H."/>
        </authorList>
    </citation>
    <scope>NUCLEOTIDE SEQUENCE [LARGE SCALE GENOMIC DNA]</scope>
    <source>
        <strain evidence="11 12">11-78</strain>
    </source>
</reference>
<dbReference type="NCBIfam" id="TIGR00218">
    <property type="entry name" value="manA"/>
    <property type="match status" value="1"/>
</dbReference>
<comment type="similarity">
    <text evidence="2">Belongs to the mannose-6-phosphate isomerase type 1 family.</text>
</comment>
<protein>
    <recommendedName>
        <fullName evidence="3">mannose-6-phosphate isomerase</fullName>
        <ecNumber evidence="3">5.3.1.8</ecNumber>
    </recommendedName>
</protein>
<dbReference type="EC" id="5.3.1.8" evidence="3"/>
<sequence>MRALTGQVQHYDWGSADAIPAILGTRPDGTPWAEYWLGAHPKAPSALPDGTPLDQWLTHHPDELGAGSREAFGDRLPFLLKILSANHALSIQAHPSREQAEKGFAAENEAGVPLDAPNRIFRDDWPKPEMIVALTDFDALCGFRDPSSSLVLLSGLGEVDGLNEVLTPLSQNDGLATLVAAVLSGDDDVTPVVKRVVSASRAYLNDGADEDVRSLATTAVELWEDHPGDPSILVALLMNRVRLAPGQQIHLCAGSMHAYLGGTGVEIMANSDNVLRGGLTSKYIDVKALLDHANMTPEPCVGEYAQQISPGVGVYHTTFPEFRLWGLEGHNDVLDLPATELGRILLVTEGQLVAHCGTDDCELSRGQSVWLPAGDEVKVTGQGRGFLASAGVGDS</sequence>
<dbReference type="AlphaFoldDB" id="A0A2B7IDE3"/>
<dbReference type="GeneID" id="92855996"/>
<feature type="binding site" evidence="8">
    <location>
        <position position="92"/>
    </location>
    <ligand>
        <name>Zn(2+)</name>
        <dbReference type="ChEBI" id="CHEBI:29105"/>
    </ligand>
</feature>
<evidence type="ECO:0000313" key="11">
    <source>
        <dbReference type="EMBL" id="PGF35291.1"/>
    </source>
</evidence>
<reference evidence="10 13" key="2">
    <citation type="submission" date="2018-08" db="EMBL/GenBank/DDBJ databases">
        <title>Genome sequencing of Cutibacterium acnes KCOM 1315.</title>
        <authorList>
            <person name="Kook J.-K."/>
            <person name="Park S.-N."/>
            <person name="Lim Y.K."/>
        </authorList>
    </citation>
    <scope>NUCLEOTIDE SEQUENCE [LARGE SCALE GENOMIC DNA]</scope>
    <source>
        <strain evidence="10 13">KCOM 1315</strain>
    </source>
</reference>
<evidence type="ECO:0000256" key="6">
    <source>
        <dbReference type="ARBA" id="ARBA00023235"/>
    </source>
</evidence>
<keyword evidence="4 8" id="KW-0479">Metal-binding</keyword>
<keyword evidence="6 11" id="KW-0413">Isomerase</keyword>
<feature type="binding site" evidence="8">
    <location>
        <position position="129"/>
    </location>
    <ligand>
        <name>Zn(2+)</name>
        <dbReference type="ChEBI" id="CHEBI:29105"/>
    </ligand>
</feature>
<dbReference type="GO" id="GO:0008270">
    <property type="term" value="F:zinc ion binding"/>
    <property type="evidence" value="ECO:0007669"/>
    <property type="project" value="InterPro"/>
</dbReference>
<dbReference type="SUPFAM" id="SSF51182">
    <property type="entry name" value="RmlC-like cupins"/>
    <property type="match status" value="1"/>
</dbReference>
<feature type="active site" evidence="7">
    <location>
        <position position="276"/>
    </location>
</feature>
<name>A0A2B7IDE3_CUTAC</name>
<dbReference type="GO" id="GO:0005975">
    <property type="term" value="P:carbohydrate metabolic process"/>
    <property type="evidence" value="ECO:0007669"/>
    <property type="project" value="InterPro"/>
</dbReference>
<evidence type="ECO:0000313" key="12">
    <source>
        <dbReference type="Proteomes" id="UP000226191"/>
    </source>
</evidence>
<dbReference type="InterPro" id="IPR011051">
    <property type="entry name" value="RmlC_Cupin_sf"/>
</dbReference>
<dbReference type="CDD" id="cd07011">
    <property type="entry name" value="cupin_PMI_type_I_N"/>
    <property type="match status" value="1"/>
</dbReference>
<gene>
    <name evidence="10" type="primary">manA</name>
    <name evidence="11" type="ORF">B1B09_06870</name>
    <name evidence="10" type="ORF">DXN06_07950</name>
</gene>
<dbReference type="GO" id="GO:0009298">
    <property type="term" value="P:GDP-mannose biosynthetic process"/>
    <property type="evidence" value="ECO:0007669"/>
    <property type="project" value="InterPro"/>
</dbReference>
<comment type="catalytic activity">
    <reaction evidence="1">
        <text>D-mannose 6-phosphate = D-fructose 6-phosphate</text>
        <dbReference type="Rhea" id="RHEA:12356"/>
        <dbReference type="ChEBI" id="CHEBI:58735"/>
        <dbReference type="ChEBI" id="CHEBI:61527"/>
        <dbReference type="EC" id="5.3.1.8"/>
    </reaction>
</comment>
<organism evidence="11 12">
    <name type="scientific">Cutibacterium acnes</name>
    <name type="common">Propionibacterium acnes</name>
    <dbReference type="NCBI Taxonomy" id="1747"/>
    <lineage>
        <taxon>Bacteria</taxon>
        <taxon>Bacillati</taxon>
        <taxon>Actinomycetota</taxon>
        <taxon>Actinomycetes</taxon>
        <taxon>Propionibacteriales</taxon>
        <taxon>Propionibacteriaceae</taxon>
        <taxon>Cutibacterium</taxon>
    </lineage>
</organism>